<protein>
    <submittedName>
        <fullName evidence="1">Uncharacterized protein</fullName>
    </submittedName>
</protein>
<dbReference type="EMBL" id="CAJPIZ010024585">
    <property type="protein sequence ID" value="CAG2118524.1"/>
    <property type="molecule type" value="Genomic_DNA"/>
</dbReference>
<dbReference type="Proteomes" id="UP000759131">
    <property type="component" value="Unassembled WGS sequence"/>
</dbReference>
<keyword evidence="2" id="KW-1185">Reference proteome</keyword>
<evidence type="ECO:0000313" key="2">
    <source>
        <dbReference type="Proteomes" id="UP000759131"/>
    </source>
</evidence>
<dbReference type="EMBL" id="OC879160">
    <property type="protein sequence ID" value="CAD7641026.1"/>
    <property type="molecule type" value="Genomic_DNA"/>
</dbReference>
<evidence type="ECO:0000313" key="1">
    <source>
        <dbReference type="EMBL" id="CAD7641026.1"/>
    </source>
</evidence>
<dbReference type="AlphaFoldDB" id="A0A7R9QEA4"/>
<sequence>MPVSFIYYVYCKIYYPNLYHAQRAAKELPKQLIHNRFHTMSLYLVLLHFKSFILEIQYTVYKILIKFVDILNPYMIYEIQLFC</sequence>
<accession>A0A7R9QEA4</accession>
<organism evidence="1">
    <name type="scientific">Medioppia subpectinata</name>
    <dbReference type="NCBI Taxonomy" id="1979941"/>
    <lineage>
        <taxon>Eukaryota</taxon>
        <taxon>Metazoa</taxon>
        <taxon>Ecdysozoa</taxon>
        <taxon>Arthropoda</taxon>
        <taxon>Chelicerata</taxon>
        <taxon>Arachnida</taxon>
        <taxon>Acari</taxon>
        <taxon>Acariformes</taxon>
        <taxon>Sarcoptiformes</taxon>
        <taxon>Oribatida</taxon>
        <taxon>Brachypylina</taxon>
        <taxon>Oppioidea</taxon>
        <taxon>Oppiidae</taxon>
        <taxon>Medioppia</taxon>
    </lineage>
</organism>
<proteinExistence type="predicted"/>
<name>A0A7R9QEA4_9ACAR</name>
<gene>
    <name evidence="1" type="ORF">OSB1V03_LOCUS18475</name>
</gene>
<reference evidence="1" key="1">
    <citation type="submission" date="2020-11" db="EMBL/GenBank/DDBJ databases">
        <authorList>
            <person name="Tran Van P."/>
        </authorList>
    </citation>
    <scope>NUCLEOTIDE SEQUENCE</scope>
</reference>